<dbReference type="NCBIfam" id="TIGR00836">
    <property type="entry name" value="amt"/>
    <property type="match status" value="1"/>
</dbReference>
<keyword evidence="6 8" id="KW-0472">Membrane</keyword>
<keyword evidence="3 8" id="KW-0813">Transport</keyword>
<dbReference type="InterPro" id="IPR018047">
    <property type="entry name" value="Ammonium_transpt_CS"/>
</dbReference>
<organism evidence="10 11">
    <name type="scientific">Candidatus Endoriftia persephonae</name>
    <dbReference type="NCBI Taxonomy" id="393765"/>
    <lineage>
        <taxon>Bacteria</taxon>
        <taxon>Pseudomonadati</taxon>
        <taxon>Pseudomonadota</taxon>
        <taxon>Gammaproteobacteria</taxon>
        <taxon>Chromatiales</taxon>
        <taxon>Sedimenticolaceae</taxon>
        <taxon>Candidatus Endoriftia</taxon>
    </lineage>
</organism>
<keyword evidence="4 8" id="KW-0812">Transmembrane</keyword>
<evidence type="ECO:0000259" key="9">
    <source>
        <dbReference type="Pfam" id="PF00909"/>
    </source>
</evidence>
<feature type="transmembrane region" description="Helical" evidence="8">
    <location>
        <begin position="341"/>
        <end position="364"/>
    </location>
</feature>
<comment type="subcellular location">
    <subcellularLocation>
        <location evidence="8">Cell membrane</location>
        <topology evidence="8">Multi-pass membrane protein</topology>
    </subcellularLocation>
    <subcellularLocation>
        <location evidence="1">Membrane</location>
        <topology evidence="1">Multi-pass membrane protein</topology>
    </subcellularLocation>
</comment>
<feature type="transmembrane region" description="Helical" evidence="8">
    <location>
        <begin position="222"/>
        <end position="242"/>
    </location>
</feature>
<feature type="transmembrane region" description="Helical" evidence="8">
    <location>
        <begin position="37"/>
        <end position="59"/>
    </location>
</feature>
<feature type="transmembrane region" description="Helical" evidence="8">
    <location>
        <begin position="254"/>
        <end position="273"/>
    </location>
</feature>
<evidence type="ECO:0000256" key="2">
    <source>
        <dbReference type="ARBA" id="ARBA00005887"/>
    </source>
</evidence>
<dbReference type="GO" id="GO:0008519">
    <property type="term" value="F:ammonium channel activity"/>
    <property type="evidence" value="ECO:0007669"/>
    <property type="project" value="InterPro"/>
</dbReference>
<evidence type="ECO:0000256" key="1">
    <source>
        <dbReference type="ARBA" id="ARBA00004141"/>
    </source>
</evidence>
<name>A0A9J7A207_9GAMM</name>
<protein>
    <recommendedName>
        <fullName evidence="8">Ammonium transporter</fullName>
    </recommendedName>
</protein>
<evidence type="ECO:0000256" key="5">
    <source>
        <dbReference type="ARBA" id="ARBA00022989"/>
    </source>
</evidence>
<accession>A0A9J7A207</accession>
<feature type="transmembrane region" description="Helical" evidence="8">
    <location>
        <begin position="154"/>
        <end position="176"/>
    </location>
</feature>
<sequence>MQMARFHLLGRLLPLIGAFFLPGTALAEETAINGANTAWIMASTALVLFMTLPGLALFYGGLVRSKNVLSVLMQCFSIAGMATIIWFVFGYSLAFGEGNAWIGDFSKVMMAGIGKETLSGDIPESLFMLFQMTFAIITPALIVGGFAERMKFSAMMIFSAVWLVLVYLPVTHWVWGGGWLGEMGLYDFAGGTVVHITAGVGALMAALVLGPRKGFGTSAMTPHNMTMTVTGAGMLWVGWFGFNGGSALAADGSGAMAMLVTHISAATGAMTWLAIEWIRFGKPSALGAVTGMVAGLGTITPASGFVGPGGALVIGLLAGIVCFSATQYLKRVLKIDDSLDVFPVHGVGGILGTLLAGVFSATSLGVLSGYGFADGIETMGEQVYVQFIGVLATVIFTAVVSWVILKLIDSLIGLRVSEEDEVEGLDVVDHEERGYDFH</sequence>
<dbReference type="AlphaFoldDB" id="A0A9J7A207"/>
<keyword evidence="5 8" id="KW-1133">Transmembrane helix</keyword>
<feature type="transmembrane region" description="Helical" evidence="8">
    <location>
        <begin position="384"/>
        <end position="405"/>
    </location>
</feature>
<evidence type="ECO:0000256" key="4">
    <source>
        <dbReference type="ARBA" id="ARBA00022692"/>
    </source>
</evidence>
<evidence type="ECO:0000256" key="6">
    <source>
        <dbReference type="ARBA" id="ARBA00023136"/>
    </source>
</evidence>
<feature type="transmembrane region" description="Helical" evidence="8">
    <location>
        <begin position="285"/>
        <end position="305"/>
    </location>
</feature>
<feature type="transmembrane region" description="Helical" evidence="8">
    <location>
        <begin position="126"/>
        <end position="147"/>
    </location>
</feature>
<dbReference type="GO" id="GO:0005886">
    <property type="term" value="C:plasma membrane"/>
    <property type="evidence" value="ECO:0007669"/>
    <property type="project" value="UniProtKB-SubCell"/>
</dbReference>
<comment type="similarity">
    <text evidence="2 8">Belongs to the ammonia transporter channel (TC 1.A.11.2) family.</text>
</comment>
<reference evidence="10" key="1">
    <citation type="journal article" date="2022" name="Mol. Ecol. Resour.">
        <title>The complete and closed genome of the facultative generalist Candidatus Endoriftia persephone from deep-sea hydrothermal vents.</title>
        <authorList>
            <person name="de Oliveira A.L."/>
            <person name="Srivastava A."/>
            <person name="Espada-Hinojosa S."/>
            <person name="Bright M."/>
        </authorList>
    </citation>
    <scope>NUCLEOTIDE SEQUENCE</scope>
    <source>
        <strain evidence="10">Tica-EPR-9o50.N</strain>
    </source>
</reference>
<dbReference type="PANTHER" id="PTHR43029:SF10">
    <property type="entry name" value="AMMONIUM TRANSPORTER MEP2"/>
    <property type="match status" value="1"/>
</dbReference>
<dbReference type="InterPro" id="IPR029020">
    <property type="entry name" value="Ammonium/urea_transptr"/>
</dbReference>
<dbReference type="EMBL" id="CP090569">
    <property type="protein sequence ID" value="USF89195.1"/>
    <property type="molecule type" value="Genomic_DNA"/>
</dbReference>
<feature type="transmembrane region" description="Helical" evidence="8">
    <location>
        <begin position="311"/>
        <end position="329"/>
    </location>
</feature>
<evidence type="ECO:0000256" key="7">
    <source>
        <dbReference type="ARBA" id="ARBA00023177"/>
    </source>
</evidence>
<dbReference type="Pfam" id="PF00909">
    <property type="entry name" value="Ammonium_transp"/>
    <property type="match status" value="1"/>
</dbReference>
<feature type="transmembrane region" description="Helical" evidence="8">
    <location>
        <begin position="188"/>
        <end position="210"/>
    </location>
</feature>
<keyword evidence="7 8" id="KW-0924">Ammonia transport</keyword>
<dbReference type="SUPFAM" id="SSF111352">
    <property type="entry name" value="Ammonium transporter"/>
    <property type="match status" value="1"/>
</dbReference>
<gene>
    <name evidence="10" type="ORF">L0Y14_02910</name>
</gene>
<evidence type="ECO:0000256" key="3">
    <source>
        <dbReference type="ARBA" id="ARBA00022448"/>
    </source>
</evidence>
<evidence type="ECO:0000313" key="10">
    <source>
        <dbReference type="EMBL" id="USF89195.1"/>
    </source>
</evidence>
<keyword evidence="11" id="KW-1185">Reference proteome</keyword>
<dbReference type="InterPro" id="IPR024041">
    <property type="entry name" value="NH4_transpt_AmtB-like_dom"/>
</dbReference>
<feature type="domain" description="Ammonium transporter AmtB-like" evidence="9">
    <location>
        <begin position="38"/>
        <end position="435"/>
    </location>
</feature>
<evidence type="ECO:0000313" key="11">
    <source>
        <dbReference type="Proteomes" id="UP001056649"/>
    </source>
</evidence>
<dbReference type="KEGG" id="eps:L0Y14_02910"/>
<dbReference type="InterPro" id="IPR001905">
    <property type="entry name" value="Ammonium_transpt"/>
</dbReference>
<evidence type="ECO:0000256" key="8">
    <source>
        <dbReference type="RuleBase" id="RU362002"/>
    </source>
</evidence>
<proteinExistence type="inferred from homology"/>
<feature type="transmembrane region" description="Helical" evidence="8">
    <location>
        <begin position="71"/>
        <end position="94"/>
    </location>
</feature>
<dbReference type="PROSITE" id="PS01219">
    <property type="entry name" value="AMMONIUM_TRANSP"/>
    <property type="match status" value="1"/>
</dbReference>
<dbReference type="Gene3D" id="1.10.3430.10">
    <property type="entry name" value="Ammonium transporter AmtB like domains"/>
    <property type="match status" value="1"/>
</dbReference>
<dbReference type="Proteomes" id="UP001056649">
    <property type="component" value="Chromosome"/>
</dbReference>
<dbReference type="PANTHER" id="PTHR43029">
    <property type="entry name" value="AMMONIUM TRANSPORTER MEP2"/>
    <property type="match status" value="1"/>
</dbReference>